<keyword evidence="2" id="KW-1185">Reference proteome</keyword>
<sequence>MNSWGRPLSPPILRDAPSVGNADLETNKAAFPWYYGEDAGGHIFTFGENYGKKVRDTSLSYLYAIGGMPASHPGVLPVRRFCSGVREYAKTAYGELVVPFGKTRQGKKICECDEEWLVWASNQPGLTEKYGTFFSAVNRWLVR</sequence>
<dbReference type="EMBL" id="LUEZ02000009">
    <property type="protein sequence ID" value="RDB30058.1"/>
    <property type="molecule type" value="Genomic_DNA"/>
</dbReference>
<organism evidence="1 2">
    <name type="scientific">Hypsizygus marmoreus</name>
    <name type="common">White beech mushroom</name>
    <name type="synonym">Agaricus marmoreus</name>
    <dbReference type="NCBI Taxonomy" id="39966"/>
    <lineage>
        <taxon>Eukaryota</taxon>
        <taxon>Fungi</taxon>
        <taxon>Dikarya</taxon>
        <taxon>Basidiomycota</taxon>
        <taxon>Agaricomycotina</taxon>
        <taxon>Agaricomycetes</taxon>
        <taxon>Agaricomycetidae</taxon>
        <taxon>Agaricales</taxon>
        <taxon>Tricholomatineae</taxon>
        <taxon>Lyophyllaceae</taxon>
        <taxon>Hypsizygus</taxon>
    </lineage>
</organism>
<evidence type="ECO:0000313" key="1">
    <source>
        <dbReference type="EMBL" id="RDB30058.1"/>
    </source>
</evidence>
<name>A0A369K820_HYPMA</name>
<dbReference type="Proteomes" id="UP000076154">
    <property type="component" value="Unassembled WGS sequence"/>
</dbReference>
<accession>A0A369K820</accession>
<dbReference type="OrthoDB" id="3058629at2759"/>
<dbReference type="InParanoid" id="A0A369K820"/>
<proteinExistence type="predicted"/>
<comment type="caution">
    <text evidence="1">The sequence shown here is derived from an EMBL/GenBank/DDBJ whole genome shotgun (WGS) entry which is preliminary data.</text>
</comment>
<protein>
    <submittedName>
        <fullName evidence="1">Uncharacterized protein</fullName>
    </submittedName>
</protein>
<reference evidence="1" key="1">
    <citation type="submission" date="2018-04" db="EMBL/GenBank/DDBJ databases">
        <title>Whole genome sequencing of Hypsizygus marmoreus.</title>
        <authorList>
            <person name="Choi I.-G."/>
            <person name="Min B."/>
            <person name="Kim J.-G."/>
            <person name="Kim S."/>
            <person name="Oh Y.-L."/>
            <person name="Kong W.-S."/>
            <person name="Park H."/>
            <person name="Jeong J."/>
            <person name="Song E.-S."/>
        </authorList>
    </citation>
    <scope>NUCLEOTIDE SEQUENCE [LARGE SCALE GENOMIC DNA]</scope>
    <source>
        <strain evidence="1">51987-8</strain>
    </source>
</reference>
<dbReference type="AlphaFoldDB" id="A0A369K820"/>
<gene>
    <name evidence="1" type="ORF">Hypma_013914</name>
</gene>
<evidence type="ECO:0000313" key="2">
    <source>
        <dbReference type="Proteomes" id="UP000076154"/>
    </source>
</evidence>